<dbReference type="Proteomes" id="UP000306954">
    <property type="component" value="Unassembled WGS sequence"/>
</dbReference>
<gene>
    <name evidence="4" type="ORF">E3P90_02026</name>
</gene>
<reference evidence="4 5" key="1">
    <citation type="submission" date="2019-03" db="EMBL/GenBank/DDBJ databases">
        <title>Sequencing 23 genomes of Wallemia ichthyophaga.</title>
        <authorList>
            <person name="Gostincar C."/>
        </authorList>
    </citation>
    <scope>NUCLEOTIDE SEQUENCE [LARGE SCALE GENOMIC DNA]</scope>
    <source>
        <strain evidence="4 5">EXF-8621</strain>
    </source>
</reference>
<dbReference type="GO" id="GO:0005737">
    <property type="term" value="C:cytoplasm"/>
    <property type="evidence" value="ECO:0007669"/>
    <property type="project" value="UniProtKB-ARBA"/>
</dbReference>
<dbReference type="PROSITE" id="PS51532">
    <property type="entry name" value="PITH"/>
    <property type="match status" value="1"/>
</dbReference>
<evidence type="ECO:0000256" key="1">
    <source>
        <dbReference type="ARBA" id="ARBA00025788"/>
    </source>
</evidence>
<sequence>MSCSCNDSNHTHDPHPSSGVDHENLFGVVDRPNVTSLNTDESVPPRDVIKEWDQRDDMDISLHSDADEQLVLRVPFTASVKLKSVLVKGGLGEKAPRTLKIYANQFLDFGDLDNEPAPTQTIELVESSECIEYPVKIAKFNSSTHLTLFFADNFGADVTQIFFVGFKGSWTELKSEPVITTYEAFANPSDHKKIAGTQGGLNNLGS</sequence>
<dbReference type="AlphaFoldDB" id="A0A4T0HHS7"/>
<dbReference type="InterPro" id="IPR010400">
    <property type="entry name" value="PITH_dom"/>
</dbReference>
<proteinExistence type="inferred from homology"/>
<dbReference type="PANTHER" id="PTHR12175:SF1">
    <property type="entry name" value="PITH DOMAIN-CONTAINING PROTEIN 1"/>
    <property type="match status" value="1"/>
</dbReference>
<dbReference type="PANTHER" id="PTHR12175">
    <property type="entry name" value="AD039 HT014 THIOREDOXIN FAMILY TRP26"/>
    <property type="match status" value="1"/>
</dbReference>
<dbReference type="InterPro" id="IPR045099">
    <property type="entry name" value="PITH1-like"/>
</dbReference>
<dbReference type="Gene3D" id="2.60.120.470">
    <property type="entry name" value="PITH domain"/>
    <property type="match status" value="1"/>
</dbReference>
<dbReference type="GO" id="GO:0005634">
    <property type="term" value="C:nucleus"/>
    <property type="evidence" value="ECO:0007669"/>
    <property type="project" value="TreeGrafter"/>
</dbReference>
<dbReference type="InterPro" id="IPR037047">
    <property type="entry name" value="PITH_dom_sf"/>
</dbReference>
<dbReference type="SUPFAM" id="SSF49785">
    <property type="entry name" value="Galactose-binding domain-like"/>
    <property type="match status" value="1"/>
</dbReference>
<dbReference type="Pfam" id="PF06201">
    <property type="entry name" value="PITH"/>
    <property type="match status" value="1"/>
</dbReference>
<accession>A0A4T0HHS7</accession>
<comment type="caution">
    <text evidence="4">The sequence shown here is derived from an EMBL/GenBank/DDBJ whole genome shotgun (WGS) entry which is preliminary data.</text>
</comment>
<evidence type="ECO:0000256" key="2">
    <source>
        <dbReference type="SAM" id="MobiDB-lite"/>
    </source>
</evidence>
<name>A0A4T0HHS7_WALIC</name>
<feature type="compositionally biased region" description="Basic and acidic residues" evidence="2">
    <location>
        <begin position="9"/>
        <end position="24"/>
    </location>
</feature>
<organism evidence="4 5">
    <name type="scientific">Wallemia ichthyophaga</name>
    <dbReference type="NCBI Taxonomy" id="245174"/>
    <lineage>
        <taxon>Eukaryota</taxon>
        <taxon>Fungi</taxon>
        <taxon>Dikarya</taxon>
        <taxon>Basidiomycota</taxon>
        <taxon>Wallemiomycotina</taxon>
        <taxon>Wallemiomycetes</taxon>
        <taxon>Wallemiales</taxon>
        <taxon>Wallemiaceae</taxon>
        <taxon>Wallemia</taxon>
    </lineage>
</organism>
<evidence type="ECO:0000313" key="4">
    <source>
        <dbReference type="EMBL" id="TIB12565.1"/>
    </source>
</evidence>
<dbReference type="EMBL" id="SPOF01000018">
    <property type="protein sequence ID" value="TIB12565.1"/>
    <property type="molecule type" value="Genomic_DNA"/>
</dbReference>
<feature type="domain" description="PITH" evidence="3">
    <location>
        <begin position="14"/>
        <end position="186"/>
    </location>
</feature>
<evidence type="ECO:0000313" key="5">
    <source>
        <dbReference type="Proteomes" id="UP000306954"/>
    </source>
</evidence>
<dbReference type="InterPro" id="IPR008979">
    <property type="entry name" value="Galactose-bd-like_sf"/>
</dbReference>
<feature type="region of interest" description="Disordered" evidence="2">
    <location>
        <begin position="1"/>
        <end position="24"/>
    </location>
</feature>
<evidence type="ECO:0000259" key="3">
    <source>
        <dbReference type="PROSITE" id="PS51532"/>
    </source>
</evidence>
<comment type="similarity">
    <text evidence="1">Belongs to the PITHD1 family.</text>
</comment>
<protein>
    <recommendedName>
        <fullName evidence="3">PITH domain-containing protein</fullName>
    </recommendedName>
</protein>